<organism evidence="2 3">
    <name type="scientific">Araneus ventricosus</name>
    <name type="common">Orbweaver spider</name>
    <name type="synonym">Epeira ventricosa</name>
    <dbReference type="NCBI Taxonomy" id="182803"/>
    <lineage>
        <taxon>Eukaryota</taxon>
        <taxon>Metazoa</taxon>
        <taxon>Ecdysozoa</taxon>
        <taxon>Arthropoda</taxon>
        <taxon>Chelicerata</taxon>
        <taxon>Arachnida</taxon>
        <taxon>Araneae</taxon>
        <taxon>Araneomorphae</taxon>
        <taxon>Entelegynae</taxon>
        <taxon>Araneoidea</taxon>
        <taxon>Araneidae</taxon>
        <taxon>Araneus</taxon>
    </lineage>
</organism>
<feature type="region of interest" description="Disordered" evidence="1">
    <location>
        <begin position="83"/>
        <end position="109"/>
    </location>
</feature>
<comment type="caution">
    <text evidence="2">The sequence shown here is derived from an EMBL/GenBank/DDBJ whole genome shotgun (WGS) entry which is preliminary data.</text>
</comment>
<evidence type="ECO:0000256" key="1">
    <source>
        <dbReference type="SAM" id="MobiDB-lite"/>
    </source>
</evidence>
<dbReference type="AlphaFoldDB" id="A0A4Y2K517"/>
<feature type="compositionally biased region" description="Polar residues" evidence="1">
    <location>
        <begin position="87"/>
        <end position="98"/>
    </location>
</feature>
<protein>
    <submittedName>
        <fullName evidence="2">Uncharacterized protein</fullName>
    </submittedName>
</protein>
<proteinExistence type="predicted"/>
<name>A0A4Y2K517_ARAVE</name>
<dbReference type="Proteomes" id="UP000499080">
    <property type="component" value="Unassembled WGS sequence"/>
</dbReference>
<evidence type="ECO:0000313" key="3">
    <source>
        <dbReference type="Proteomes" id="UP000499080"/>
    </source>
</evidence>
<keyword evidence="3" id="KW-1185">Reference proteome</keyword>
<gene>
    <name evidence="2" type="ORF">AVEN_115862_1</name>
</gene>
<sequence length="109" mass="12029">MFCKKNCSICVIAMPTNRSWGVDRRSVLINFSSPAATIIGRVRKFLRAVDLHSIIQNNGRGTNKERKLFAVFPLTQIPTKPIFPSPFSRNGANPNIGATGSCLGRPQRT</sequence>
<reference evidence="2 3" key="1">
    <citation type="journal article" date="2019" name="Sci. Rep.">
        <title>Orb-weaving spider Araneus ventricosus genome elucidates the spidroin gene catalogue.</title>
        <authorList>
            <person name="Kono N."/>
            <person name="Nakamura H."/>
            <person name="Ohtoshi R."/>
            <person name="Moran D.A.P."/>
            <person name="Shinohara A."/>
            <person name="Yoshida Y."/>
            <person name="Fujiwara M."/>
            <person name="Mori M."/>
            <person name="Tomita M."/>
            <person name="Arakawa K."/>
        </authorList>
    </citation>
    <scope>NUCLEOTIDE SEQUENCE [LARGE SCALE GENOMIC DNA]</scope>
</reference>
<accession>A0A4Y2K517</accession>
<evidence type="ECO:0000313" key="2">
    <source>
        <dbReference type="EMBL" id="GBM97327.1"/>
    </source>
</evidence>
<dbReference type="EMBL" id="BGPR01004222">
    <property type="protein sequence ID" value="GBM97327.1"/>
    <property type="molecule type" value="Genomic_DNA"/>
</dbReference>